<feature type="domain" description="Adenylyltransferase AadA C-terminal" evidence="5">
    <location>
        <begin position="153"/>
        <end position="254"/>
    </location>
</feature>
<evidence type="ECO:0000256" key="2">
    <source>
        <dbReference type="ARBA" id="ARBA00023251"/>
    </source>
</evidence>
<reference evidence="6 7" key="1">
    <citation type="journal article" date="2020" name="Biotechnol. Biofuels">
        <title>New insights from the biogas microbiome by comprehensive genome-resolved metagenomics of nearly 1600 species originating from multiple anaerobic digesters.</title>
        <authorList>
            <person name="Campanaro S."/>
            <person name="Treu L."/>
            <person name="Rodriguez-R L.M."/>
            <person name="Kovalovszki A."/>
            <person name="Ziels R.M."/>
            <person name="Maus I."/>
            <person name="Zhu X."/>
            <person name="Kougias P.G."/>
            <person name="Basile A."/>
            <person name="Luo G."/>
            <person name="Schluter A."/>
            <person name="Konstantinidis K.T."/>
            <person name="Angelidaki I."/>
        </authorList>
    </citation>
    <scope>NUCLEOTIDE SEQUENCE [LARGE SCALE GENOMIC DNA]</scope>
    <source>
        <strain evidence="6">AS05jafATM_4</strain>
    </source>
</reference>
<comment type="catalytic activity">
    <reaction evidence="3">
        <text>spectinomycin + ATP = 9-O-adenylylspectinomycin + diphosphate</text>
        <dbReference type="Rhea" id="RHEA:63228"/>
        <dbReference type="ChEBI" id="CHEBI:30616"/>
        <dbReference type="ChEBI" id="CHEBI:33019"/>
        <dbReference type="ChEBI" id="CHEBI:146260"/>
        <dbReference type="ChEBI" id="CHEBI:146261"/>
    </reaction>
</comment>
<evidence type="ECO:0000259" key="5">
    <source>
        <dbReference type="Pfam" id="PF13427"/>
    </source>
</evidence>
<dbReference type="AlphaFoldDB" id="A0A7C7D584"/>
<protein>
    <submittedName>
        <fullName evidence="6">Aminoglycoside nucleotidyltransferase ANT(9)</fullName>
    </submittedName>
</protein>
<keyword evidence="2" id="KW-0046">Antibiotic resistance</keyword>
<dbReference type="EMBL" id="DUTF01000163">
    <property type="protein sequence ID" value="HHY26534.1"/>
    <property type="molecule type" value="Genomic_DNA"/>
</dbReference>
<proteinExistence type="predicted"/>
<dbReference type="GO" id="GO:0046677">
    <property type="term" value="P:response to antibiotic"/>
    <property type="evidence" value="ECO:0007669"/>
    <property type="project" value="UniProtKB-KW"/>
</dbReference>
<dbReference type="GO" id="GO:0070566">
    <property type="term" value="F:adenylyltransferase activity"/>
    <property type="evidence" value="ECO:0007669"/>
    <property type="project" value="InterPro"/>
</dbReference>
<evidence type="ECO:0000259" key="4">
    <source>
        <dbReference type="Pfam" id="PF01909"/>
    </source>
</evidence>
<dbReference type="InterPro" id="IPR024172">
    <property type="entry name" value="AadA/Aad9"/>
</dbReference>
<gene>
    <name evidence="6" type="primary">ant(9)</name>
    <name evidence="6" type="ORF">GX523_07265</name>
</gene>
<evidence type="ECO:0000313" key="7">
    <source>
        <dbReference type="Proteomes" id="UP000553059"/>
    </source>
</evidence>
<sequence>MSIDLNNKKIPKEAIQALKIIEELLDSILVGVYLYGSAVMEGLRINSDVDILVVTNHSLSERTRIDLTNRLMLISGKIGNTNAIRPLEVTVINQKDAVPWHFPPKYDFMYGEWLREQFEKGEIPQPTYDPDLAILLAQVRKNSINLSGPKATEILEHVPMTDIQRAIKESLPGLIADFKGDERNVILTLARMWLTASTGEISSKDLAAEWAIPQLPTEPASVLDLARKAYRGEYVDKWERLESEVASLVNYMKKSIESCLNI</sequence>
<comment type="caution">
    <text evidence="6">The sequence shown here is derived from an EMBL/GenBank/DDBJ whole genome shotgun (WGS) entry which is preliminary data.</text>
</comment>
<dbReference type="PIRSF" id="PIRSF000819">
    <property type="entry name" value="Streptomycin_3-adenylyltransf"/>
    <property type="match status" value="1"/>
</dbReference>
<dbReference type="SUPFAM" id="SSF81301">
    <property type="entry name" value="Nucleotidyltransferase"/>
    <property type="match status" value="1"/>
</dbReference>
<dbReference type="InterPro" id="IPR043519">
    <property type="entry name" value="NT_sf"/>
</dbReference>
<dbReference type="Pfam" id="PF13427">
    <property type="entry name" value="AadA_C"/>
    <property type="match status" value="1"/>
</dbReference>
<dbReference type="InterPro" id="IPR002934">
    <property type="entry name" value="Polymerase_NTP_transf_dom"/>
</dbReference>
<dbReference type="NCBIfam" id="NF012212">
    <property type="entry name" value="ANT_9"/>
    <property type="match status" value="1"/>
</dbReference>
<keyword evidence="1 6" id="KW-0808">Transferase</keyword>
<feature type="domain" description="Polymerase nucleotidyl transferase" evidence="4">
    <location>
        <begin position="18"/>
        <end position="99"/>
    </location>
</feature>
<evidence type="ECO:0000313" key="6">
    <source>
        <dbReference type="EMBL" id="HHY26534.1"/>
    </source>
</evidence>
<dbReference type="InterPro" id="IPR025184">
    <property type="entry name" value="AadA_C"/>
</dbReference>
<evidence type="ECO:0000256" key="3">
    <source>
        <dbReference type="ARBA" id="ARBA00047831"/>
    </source>
</evidence>
<dbReference type="Proteomes" id="UP000553059">
    <property type="component" value="Unassembled WGS sequence"/>
</dbReference>
<accession>A0A7C7D584</accession>
<name>A0A7C7D584_9FIRM</name>
<organism evidence="6 7">
    <name type="scientific">Desulfitobacterium dehalogenans</name>
    <dbReference type="NCBI Taxonomy" id="36854"/>
    <lineage>
        <taxon>Bacteria</taxon>
        <taxon>Bacillati</taxon>
        <taxon>Bacillota</taxon>
        <taxon>Clostridia</taxon>
        <taxon>Eubacteriales</taxon>
        <taxon>Desulfitobacteriaceae</taxon>
        <taxon>Desulfitobacterium</taxon>
    </lineage>
</organism>
<dbReference type="NCBIfam" id="NF010309">
    <property type="entry name" value="PRK13746.1"/>
    <property type="match status" value="1"/>
</dbReference>
<dbReference type="CDD" id="cd05403">
    <property type="entry name" value="NT_KNTase_like"/>
    <property type="match status" value="1"/>
</dbReference>
<evidence type="ECO:0000256" key="1">
    <source>
        <dbReference type="ARBA" id="ARBA00022679"/>
    </source>
</evidence>
<dbReference type="Pfam" id="PF01909">
    <property type="entry name" value="NTP_transf_2"/>
    <property type="match status" value="1"/>
</dbReference>
<dbReference type="Gene3D" id="3.30.460.10">
    <property type="entry name" value="Beta Polymerase, domain 2"/>
    <property type="match status" value="1"/>
</dbReference>